<dbReference type="AlphaFoldDB" id="A0A858RN60"/>
<protein>
    <submittedName>
        <fullName evidence="1">Protein BatD</fullName>
    </submittedName>
</protein>
<proteinExistence type="predicted"/>
<evidence type="ECO:0000313" key="1">
    <source>
        <dbReference type="EMBL" id="QJE98836.1"/>
    </source>
</evidence>
<evidence type="ECO:0000313" key="2">
    <source>
        <dbReference type="Proteomes" id="UP000501812"/>
    </source>
</evidence>
<dbReference type="KEGG" id="luo:HHL09_24665"/>
<keyword evidence="2" id="KW-1185">Reference proteome</keyword>
<dbReference type="RefSeq" id="WP_169457323.1">
    <property type="nucleotide sequence ID" value="NZ_CP051774.1"/>
</dbReference>
<name>A0A858RN60_9BACT</name>
<dbReference type="PANTHER" id="PTHR40940">
    <property type="entry name" value="PROTEIN BATD-RELATED"/>
    <property type="match status" value="1"/>
</dbReference>
<organism evidence="1 2">
    <name type="scientific">Luteolibacter luteus</name>
    <dbReference type="NCBI Taxonomy" id="2728835"/>
    <lineage>
        <taxon>Bacteria</taxon>
        <taxon>Pseudomonadati</taxon>
        <taxon>Verrucomicrobiota</taxon>
        <taxon>Verrucomicrobiia</taxon>
        <taxon>Verrucomicrobiales</taxon>
        <taxon>Verrucomicrobiaceae</taxon>
        <taxon>Luteolibacter</taxon>
    </lineage>
</organism>
<dbReference type="Proteomes" id="UP000501812">
    <property type="component" value="Chromosome"/>
</dbReference>
<dbReference type="EMBL" id="CP051774">
    <property type="protein sequence ID" value="QJE98836.1"/>
    <property type="molecule type" value="Genomic_DNA"/>
</dbReference>
<gene>
    <name evidence="1" type="ORF">HHL09_24665</name>
</gene>
<sequence>MKAIIPFLITISIVVPSRAADPPSRVQTGWVTKGEIWAGQKALLAVELYAPGYFDGAAVFDLPKIPHALVLPPVGSPVLDSKVIDGVNYTVQRHELEVFAYTAGKTEVPAFKVRFAIKRQALDHDSVTQEVATQPLTLETKAVPGVKLGEWVITSADLKVEETWKPEPGKNEKTGAAFVRTLVWTASDVPGMAFPPFKEDPIAGLGIYPADPLVEDKSDRGDLLGQRTDTVTYVCKAGGIVTIPARHLRWWDPVAEEMKRVDFPARVIDVIAPPVPQPTMGEKFRRWMKEDWKVLALGLAGAVLLAWGVRKWGRRVWSWFLPTRLAELNPAEER</sequence>
<dbReference type="PANTHER" id="PTHR40940:SF1">
    <property type="entry name" value="PROTEIN BATD"/>
    <property type="match status" value="1"/>
</dbReference>
<dbReference type="InterPro" id="IPR025738">
    <property type="entry name" value="BatD"/>
</dbReference>
<reference evidence="1 2" key="1">
    <citation type="submission" date="2020-04" db="EMBL/GenBank/DDBJ databases">
        <title>Luteolibacter sp. G-1-1-1 isolated from soil.</title>
        <authorList>
            <person name="Dahal R.H."/>
        </authorList>
    </citation>
    <scope>NUCLEOTIDE SEQUENCE [LARGE SCALE GENOMIC DNA]</scope>
    <source>
        <strain evidence="1 2">G-1-1-1</strain>
    </source>
</reference>
<accession>A0A858RN60</accession>